<sequence length="119" mass="13456">MFPNQGDLIMIDAEPHKGREYGGHDKEIGNIRRPMVVLSNSKYNQLTGMVMGMLITSTNKQDENFYKDFFDVSSGISGKIILWQIPTYDFNARHGEIIGCVSNSLLDDLLQRAVFILSK</sequence>
<dbReference type="EMBL" id="WKKX01000656">
    <property type="protein sequence ID" value="MSE09167.1"/>
    <property type="molecule type" value="Genomic_DNA"/>
</dbReference>
<proteinExistence type="inferred from homology"/>
<keyword evidence="2" id="KW-1277">Toxin-antitoxin system</keyword>
<reference evidence="4 5" key="1">
    <citation type="submission" date="2016-05" db="EMBL/GenBank/DDBJ databases">
        <authorList>
            <person name="Lee J.-Y."/>
            <person name="Kim E.B."/>
            <person name="Choi Y.-J."/>
        </authorList>
    </citation>
    <scope>NUCLEOTIDE SEQUENCE [LARGE SCALE GENOMIC DNA]</scope>
    <source>
        <strain evidence="4 5">KLA006</strain>
    </source>
</reference>
<dbReference type="AlphaFoldDB" id="A0A2A2WX24"/>
<dbReference type="Proteomes" id="UP000467635">
    <property type="component" value="Unassembled WGS sequence"/>
</dbReference>
<dbReference type="EMBL" id="LXZO01000110">
    <property type="protein sequence ID" value="PAY45264.1"/>
    <property type="molecule type" value="Genomic_DNA"/>
</dbReference>
<evidence type="ECO:0000256" key="2">
    <source>
        <dbReference type="ARBA" id="ARBA00022649"/>
    </source>
</evidence>
<dbReference type="Pfam" id="PF02452">
    <property type="entry name" value="PemK_toxin"/>
    <property type="match status" value="1"/>
</dbReference>
<evidence type="ECO:0000313" key="6">
    <source>
        <dbReference type="Proteomes" id="UP000467635"/>
    </source>
</evidence>
<comment type="similarity">
    <text evidence="1">Belongs to the PemK/MazF family.</text>
</comment>
<protein>
    <submittedName>
        <fullName evidence="3">Type II toxin-antitoxin system PemK/MazF family toxin</fullName>
    </submittedName>
</protein>
<dbReference type="RefSeq" id="WP_095758866.1">
    <property type="nucleotide sequence ID" value="NZ_CP062071.1"/>
</dbReference>
<gene>
    <name evidence="4" type="ORF">A8C52_09830</name>
    <name evidence="3" type="ORF">GKC33_10840</name>
</gene>
<evidence type="ECO:0000313" key="5">
    <source>
        <dbReference type="Proteomes" id="UP000218139"/>
    </source>
</evidence>
<organism evidence="3 6">
    <name type="scientific">Ligilactobacillus salivarius</name>
    <dbReference type="NCBI Taxonomy" id="1624"/>
    <lineage>
        <taxon>Bacteria</taxon>
        <taxon>Bacillati</taxon>
        <taxon>Bacillota</taxon>
        <taxon>Bacilli</taxon>
        <taxon>Lactobacillales</taxon>
        <taxon>Lactobacillaceae</taxon>
        <taxon>Ligilactobacillus</taxon>
    </lineage>
</organism>
<comment type="caution">
    <text evidence="3">The sequence shown here is derived from an EMBL/GenBank/DDBJ whole genome shotgun (WGS) entry which is preliminary data.</text>
</comment>
<evidence type="ECO:0000256" key="1">
    <source>
        <dbReference type="ARBA" id="ARBA00007521"/>
    </source>
</evidence>
<evidence type="ECO:0000313" key="4">
    <source>
        <dbReference type="EMBL" id="PAY45264.1"/>
    </source>
</evidence>
<dbReference type="Gene3D" id="2.30.30.110">
    <property type="match status" value="1"/>
</dbReference>
<accession>A0A2A2WX24</accession>
<dbReference type="Proteomes" id="UP000218139">
    <property type="component" value="Unassembled WGS sequence"/>
</dbReference>
<dbReference type="SUPFAM" id="SSF50118">
    <property type="entry name" value="Cell growth inhibitor/plasmid maintenance toxic component"/>
    <property type="match status" value="1"/>
</dbReference>
<reference evidence="3 6" key="2">
    <citation type="submission" date="2019-11" db="EMBL/GenBank/DDBJ databases">
        <title>Draft Genome Sequence of Plant Growth-Promoting Rhizosphere-Associated Bacteria.</title>
        <authorList>
            <person name="Vasilyev I.Y."/>
            <person name="Radchenko V."/>
            <person name="Ilnitskaya E.V."/>
        </authorList>
    </citation>
    <scope>NUCLEOTIDE SEQUENCE [LARGE SCALE GENOMIC DNA]</scope>
    <source>
        <strain evidence="3 6">VRA_01-1sq_f</strain>
    </source>
</reference>
<dbReference type="InterPro" id="IPR011067">
    <property type="entry name" value="Plasmid_toxin/cell-grow_inhib"/>
</dbReference>
<name>A0A2A2WX24_9LACO</name>
<dbReference type="InterPro" id="IPR003477">
    <property type="entry name" value="PemK-like"/>
</dbReference>
<evidence type="ECO:0000313" key="3">
    <source>
        <dbReference type="EMBL" id="MSE09167.1"/>
    </source>
</evidence>
<dbReference type="GO" id="GO:0003677">
    <property type="term" value="F:DNA binding"/>
    <property type="evidence" value="ECO:0007669"/>
    <property type="project" value="InterPro"/>
</dbReference>